<protein>
    <recommendedName>
        <fullName evidence="9">Cytochrome P450</fullName>
    </recommendedName>
</protein>
<dbReference type="PANTHER" id="PTHR46300">
    <property type="entry name" value="P450, PUTATIVE (EUROFUNG)-RELATED-RELATED"/>
    <property type="match status" value="1"/>
</dbReference>
<dbReference type="Pfam" id="PF00067">
    <property type="entry name" value="p450"/>
    <property type="match status" value="1"/>
</dbReference>
<feature type="compositionally biased region" description="Basic and acidic residues" evidence="5">
    <location>
        <begin position="496"/>
        <end position="523"/>
    </location>
</feature>
<dbReference type="InterPro" id="IPR036396">
    <property type="entry name" value="Cyt_P450_sf"/>
</dbReference>
<evidence type="ECO:0000256" key="6">
    <source>
        <dbReference type="SAM" id="SignalP"/>
    </source>
</evidence>
<evidence type="ECO:0000256" key="5">
    <source>
        <dbReference type="SAM" id="MobiDB-lite"/>
    </source>
</evidence>
<evidence type="ECO:0008006" key="9">
    <source>
        <dbReference type="Google" id="ProtNLM"/>
    </source>
</evidence>
<dbReference type="InterPro" id="IPR001128">
    <property type="entry name" value="Cyt_P450"/>
</dbReference>
<comment type="similarity">
    <text evidence="1">Belongs to the cytochrome P450 family.</text>
</comment>
<dbReference type="EMBL" id="JAPDRL010000028">
    <property type="protein sequence ID" value="KAJ9665502.1"/>
    <property type="molecule type" value="Genomic_DNA"/>
</dbReference>
<keyword evidence="4" id="KW-0408">Iron</keyword>
<dbReference type="Proteomes" id="UP001172684">
    <property type="component" value="Unassembled WGS sequence"/>
</dbReference>
<organism evidence="7 8">
    <name type="scientific">Coniosporium apollinis</name>
    <dbReference type="NCBI Taxonomy" id="61459"/>
    <lineage>
        <taxon>Eukaryota</taxon>
        <taxon>Fungi</taxon>
        <taxon>Dikarya</taxon>
        <taxon>Ascomycota</taxon>
        <taxon>Pezizomycotina</taxon>
        <taxon>Dothideomycetes</taxon>
        <taxon>Dothideomycetes incertae sedis</taxon>
        <taxon>Coniosporium</taxon>
    </lineage>
</organism>
<dbReference type="PANTHER" id="PTHR46300:SF8">
    <property type="entry name" value="CYTOCHROME P450 2E1"/>
    <property type="match status" value="1"/>
</dbReference>
<name>A0ABQ9NTP0_9PEZI</name>
<sequence>MALITFLFLATIVVAVGLYKHFTSKPKIPKGLKPLPGPKGYPIIGSVPDVPEKNGFIKFAEWGKEYGPIYNCNLAGSNHVWISSDKIAKDLLAKRASIYSARPHIPALIDDNRTSAQYLPLLSNNEGWSRQRKFANAIMREAEKANWHHYPELEAKRLLVELLDDPSQYNHHLESFIARITCRLAWGHSEPSNELKQRARELLIGVSPTGALGNKLPFLMALPDWMSPVKAWERRRAATERRFFQMMQEQVETEIKEKRAPPSWMRMAIEGGKEQWNFQYKDEGAYCVGMHGIAGALTIAAPMQTFCLAMCYYPQYQHLVQEEIDRVCGDRMPQPSDRPNMPVLRAFIREALRWRPPVPTGIPHYLIQDDEYEGYHIPAGTTMHPLEWAISRDPALYPDPEEFNPLRWLKPEYPTYKEPLTEFPTMFTGSTQAGYGRRLCMGSQVADEDMFIGIGSLAWLFHISKEDAKRNIMMNEKASISEEELNTGLDEDSDASSEKSQEVKFDPTEVKAKKDTKKESKKDEMDPTLDYSILLIAKPLPFKFDLKVRKPERAGIVRRQFEEGMEKGLYEPPKNYWGDNKGKLGWGKV</sequence>
<evidence type="ECO:0000256" key="3">
    <source>
        <dbReference type="ARBA" id="ARBA00023002"/>
    </source>
</evidence>
<gene>
    <name evidence="7" type="ORF">H2201_004384</name>
</gene>
<dbReference type="InterPro" id="IPR002401">
    <property type="entry name" value="Cyt_P450_E_grp-I"/>
</dbReference>
<dbReference type="InterPro" id="IPR050364">
    <property type="entry name" value="Cytochrome_P450_fung"/>
</dbReference>
<reference evidence="7" key="1">
    <citation type="submission" date="2022-10" db="EMBL/GenBank/DDBJ databases">
        <title>Culturing micro-colonial fungi from biological soil crusts in the Mojave desert and describing Neophaeococcomyces mojavensis, and introducing the new genera and species Taxawa tesnikishii.</title>
        <authorList>
            <person name="Kurbessoian T."/>
            <person name="Stajich J.E."/>
        </authorList>
    </citation>
    <scope>NUCLEOTIDE SEQUENCE</scope>
    <source>
        <strain evidence="7">TK_1</strain>
    </source>
</reference>
<feature type="compositionally biased region" description="Acidic residues" evidence="5">
    <location>
        <begin position="482"/>
        <end position="495"/>
    </location>
</feature>
<feature type="signal peptide" evidence="6">
    <location>
        <begin position="1"/>
        <end position="15"/>
    </location>
</feature>
<dbReference type="PRINTS" id="PR00463">
    <property type="entry name" value="EP450I"/>
</dbReference>
<feature type="region of interest" description="Disordered" evidence="5">
    <location>
        <begin position="482"/>
        <end position="523"/>
    </location>
</feature>
<evidence type="ECO:0000256" key="1">
    <source>
        <dbReference type="ARBA" id="ARBA00010617"/>
    </source>
</evidence>
<keyword evidence="2" id="KW-0479">Metal-binding</keyword>
<evidence type="ECO:0000256" key="2">
    <source>
        <dbReference type="ARBA" id="ARBA00022723"/>
    </source>
</evidence>
<proteinExistence type="inferred from homology"/>
<dbReference type="SUPFAM" id="SSF48264">
    <property type="entry name" value="Cytochrome P450"/>
    <property type="match status" value="1"/>
</dbReference>
<accession>A0ABQ9NTP0</accession>
<evidence type="ECO:0000256" key="4">
    <source>
        <dbReference type="ARBA" id="ARBA00023004"/>
    </source>
</evidence>
<comment type="caution">
    <text evidence="7">The sequence shown here is derived from an EMBL/GenBank/DDBJ whole genome shotgun (WGS) entry which is preliminary data.</text>
</comment>
<dbReference type="Gene3D" id="1.10.630.10">
    <property type="entry name" value="Cytochrome P450"/>
    <property type="match status" value="1"/>
</dbReference>
<evidence type="ECO:0000313" key="8">
    <source>
        <dbReference type="Proteomes" id="UP001172684"/>
    </source>
</evidence>
<keyword evidence="8" id="KW-1185">Reference proteome</keyword>
<evidence type="ECO:0000313" key="7">
    <source>
        <dbReference type="EMBL" id="KAJ9665502.1"/>
    </source>
</evidence>
<dbReference type="CDD" id="cd11065">
    <property type="entry name" value="CYP64-like"/>
    <property type="match status" value="1"/>
</dbReference>
<feature type="chain" id="PRO_5046538553" description="Cytochrome P450" evidence="6">
    <location>
        <begin position="16"/>
        <end position="589"/>
    </location>
</feature>
<keyword evidence="3" id="KW-0560">Oxidoreductase</keyword>
<keyword evidence="6" id="KW-0732">Signal</keyword>